<keyword evidence="2" id="KW-1185">Reference proteome</keyword>
<dbReference type="Pfam" id="PF02575">
    <property type="entry name" value="YbaB_DNA_bd"/>
    <property type="match status" value="1"/>
</dbReference>
<gene>
    <name evidence="1" type="ORF">GCM10022380_70210</name>
</gene>
<dbReference type="Proteomes" id="UP001501624">
    <property type="component" value="Unassembled WGS sequence"/>
</dbReference>
<proteinExistence type="predicted"/>
<name>A0ABP7JDK5_9PSEU</name>
<dbReference type="EMBL" id="BAABCM010000013">
    <property type="protein sequence ID" value="GAA3842005.1"/>
    <property type="molecule type" value="Genomic_DNA"/>
</dbReference>
<dbReference type="Gene3D" id="3.30.1310.10">
    <property type="entry name" value="Nucleoid-associated protein YbaB-like domain"/>
    <property type="match status" value="1"/>
</dbReference>
<dbReference type="RefSeq" id="WP_027935672.1">
    <property type="nucleotide sequence ID" value="NZ_BAABCM010000013.1"/>
</dbReference>
<sequence length="139" mass="15449">MNFSSDRVDPVFEEMLDELRQATANLPAAQERMLGMTGVAWSPDRTVKVVVGLRGQLVDLEIDPRVFRKPDAAALQAAILEASAEAVAQVQAQIKEVMAENFSPVFTELQNQVQPERAGAMDYLQRTDAEIYAERKAEQ</sequence>
<comment type="caution">
    <text evidence="1">The sequence shown here is derived from an EMBL/GenBank/DDBJ whole genome shotgun (WGS) entry which is preliminary data.</text>
</comment>
<organism evidence="1 2">
    <name type="scientific">Amycolatopsis tucumanensis</name>
    <dbReference type="NCBI Taxonomy" id="401106"/>
    <lineage>
        <taxon>Bacteria</taxon>
        <taxon>Bacillati</taxon>
        <taxon>Actinomycetota</taxon>
        <taxon>Actinomycetes</taxon>
        <taxon>Pseudonocardiales</taxon>
        <taxon>Pseudonocardiaceae</taxon>
        <taxon>Amycolatopsis</taxon>
    </lineage>
</organism>
<dbReference type="SUPFAM" id="SSF82607">
    <property type="entry name" value="YbaB-like"/>
    <property type="match status" value="1"/>
</dbReference>
<dbReference type="InterPro" id="IPR036894">
    <property type="entry name" value="YbaB-like_sf"/>
</dbReference>
<protein>
    <recommendedName>
        <fullName evidence="3">YbaB/EbfC family nucleoid-associated protein</fullName>
    </recommendedName>
</protein>
<accession>A0ABP7JDK5</accession>
<evidence type="ECO:0000313" key="1">
    <source>
        <dbReference type="EMBL" id="GAA3842005.1"/>
    </source>
</evidence>
<evidence type="ECO:0000313" key="2">
    <source>
        <dbReference type="Proteomes" id="UP001501624"/>
    </source>
</evidence>
<evidence type="ECO:0008006" key="3">
    <source>
        <dbReference type="Google" id="ProtNLM"/>
    </source>
</evidence>
<reference evidence="2" key="1">
    <citation type="journal article" date="2019" name="Int. J. Syst. Evol. Microbiol.">
        <title>The Global Catalogue of Microorganisms (GCM) 10K type strain sequencing project: providing services to taxonomists for standard genome sequencing and annotation.</title>
        <authorList>
            <consortium name="The Broad Institute Genomics Platform"/>
            <consortium name="The Broad Institute Genome Sequencing Center for Infectious Disease"/>
            <person name="Wu L."/>
            <person name="Ma J."/>
        </authorList>
    </citation>
    <scope>NUCLEOTIDE SEQUENCE [LARGE SCALE GENOMIC DNA]</scope>
    <source>
        <strain evidence="2">JCM 17017</strain>
    </source>
</reference>
<dbReference type="InterPro" id="IPR004401">
    <property type="entry name" value="YbaB/EbfC"/>
</dbReference>